<gene>
    <name evidence="1" type="ORF">XM38_040000</name>
</gene>
<reference evidence="1 2" key="1">
    <citation type="journal article" date="2016" name="Biochim. Biophys. Acta">
        <title>Characterization of red-shifted phycobilisomes isolated from the chlorophyll f-containing cyanobacterium Halomicronema hongdechloris.</title>
        <authorList>
            <person name="Li Y."/>
            <person name="Lin Y."/>
            <person name="Garvey C.J."/>
            <person name="Birch D."/>
            <person name="Corkery R.W."/>
            <person name="Loughlin P.C."/>
            <person name="Scheer H."/>
            <person name="Willows R.D."/>
            <person name="Chen M."/>
        </authorList>
    </citation>
    <scope>NUCLEOTIDE SEQUENCE [LARGE SCALE GENOMIC DNA]</scope>
    <source>
        <strain evidence="1 2">C2206</strain>
    </source>
</reference>
<dbReference type="InterPro" id="IPR006626">
    <property type="entry name" value="PbH1"/>
</dbReference>
<organism evidence="1 2">
    <name type="scientific">Halomicronema hongdechloris C2206</name>
    <dbReference type="NCBI Taxonomy" id="1641165"/>
    <lineage>
        <taxon>Bacteria</taxon>
        <taxon>Bacillati</taxon>
        <taxon>Cyanobacteriota</taxon>
        <taxon>Cyanophyceae</taxon>
        <taxon>Nodosilineales</taxon>
        <taxon>Nodosilineaceae</taxon>
        <taxon>Halomicronema</taxon>
    </lineage>
</organism>
<evidence type="ECO:0000313" key="2">
    <source>
        <dbReference type="Proteomes" id="UP000191901"/>
    </source>
</evidence>
<dbReference type="Proteomes" id="UP000191901">
    <property type="component" value="Chromosome"/>
</dbReference>
<dbReference type="RefSeq" id="WP_088430724.1">
    <property type="nucleotide sequence ID" value="NZ_CP021983.2"/>
</dbReference>
<accession>A0A1Z3HRW9</accession>
<dbReference type="SMART" id="SM00710">
    <property type="entry name" value="PbH1"/>
    <property type="match status" value="4"/>
</dbReference>
<dbReference type="STRING" id="1641165.XM38_09980"/>
<sequence length="893" mass="95832">MAIPANAIDGFKVTAASVDAGQVVLTLQPGHGWADGRLVHLNGSDPVMRLATYLTPPIQTPGATVDSLEVGVRDAVVLDVWREALNGFQRPDTLIEPALGGPDTSERLHTAMALRLYRLSPGETCCTIATALQDPLASQGKLTVSLQPTEVIDGDCPVVAGGGYTGFEHLLYRIEIAQVDTGIPSFKWSQFNGGLVGRGRFNAATRRVMITANLQAISTARLDQFYLEAIQYDPLSPATPGRGHWRVTYGAQATLNSDNELELADTPLFGTIPSGDSPVFFRLWNGIEQIGDFLAPVPGNEPVELLDGIRLVFEAPAAANYRPGDYWTFPVRAGEVGNPETLIDAQPPAGIHYQRVPLAVLTWNEAQTLSFDNADIEDCREIFNPLTNQRVCCTFTVGDGRSSHGDFDAIEEALRHLPASGGEICLLPGLHETNAQLDNRHHIKIKGCDKHTRVVPRDREAPIFQVVDSRCIVLEHMDLVTLGGVAMALHGSEAGSLQDIDIGHNRVIACQQAIVVQQGQGIHIHHNLIRMLDKAGAGVAIYLAADDSRIDANDIGVIPAPSLPPVDQPGEEPVPDPTDPCAQLELIYGNIPVFTAYIAQIWAISLLFLPSNPFNALGGIQIAGGSERVAILDNQITGGAGNGIALGTSLAEFLAGLDLEGDATPPTINHDGPELWGGVRLAGSPQANLTLQFEPSDGTRLTALTDTAGTFLIEATPGTYQVSVLSPGYQIAAITPESRGEFGTFYQIELERSSLDLSDLIAFLYDLSIHHNTISTMGLAGIGLPTIEVPDDLASNNQTLSRLLGFYAQVLRIFGNPVLGLDITDNHIFQCFQNPLTQALRDLIGQRGLGGISLGLCADVTIHRNRIEKNGGVYTKPTCGIWITYGEEVDITP</sequence>
<keyword evidence="2" id="KW-1185">Reference proteome</keyword>
<proteinExistence type="predicted"/>
<dbReference type="InterPro" id="IPR008969">
    <property type="entry name" value="CarboxyPept-like_regulatory"/>
</dbReference>
<evidence type="ECO:0000313" key="1">
    <source>
        <dbReference type="EMBL" id="ASC73038.1"/>
    </source>
</evidence>
<dbReference type="InterPro" id="IPR011050">
    <property type="entry name" value="Pectin_lyase_fold/virulence"/>
</dbReference>
<dbReference type="AlphaFoldDB" id="A0A1Z3HRW9"/>
<dbReference type="OrthoDB" id="134981at2"/>
<dbReference type="SUPFAM" id="SSF49464">
    <property type="entry name" value="Carboxypeptidase regulatory domain-like"/>
    <property type="match status" value="1"/>
</dbReference>
<dbReference type="KEGG" id="hhg:XM38_040000"/>
<dbReference type="EMBL" id="CP021983">
    <property type="protein sequence ID" value="ASC73038.1"/>
    <property type="molecule type" value="Genomic_DNA"/>
</dbReference>
<protein>
    <recommendedName>
        <fullName evidence="3">Right handed beta helix domain-containing protein</fullName>
    </recommendedName>
</protein>
<evidence type="ECO:0008006" key="3">
    <source>
        <dbReference type="Google" id="ProtNLM"/>
    </source>
</evidence>
<dbReference type="SUPFAM" id="SSF51126">
    <property type="entry name" value="Pectin lyase-like"/>
    <property type="match status" value="1"/>
</dbReference>
<name>A0A1Z3HRW9_9CYAN</name>